<dbReference type="SMART" id="SM00225">
    <property type="entry name" value="BTB"/>
    <property type="match status" value="1"/>
</dbReference>
<dbReference type="SUPFAM" id="SSF49599">
    <property type="entry name" value="TRAF domain-like"/>
    <property type="match status" value="1"/>
</dbReference>
<reference evidence="5" key="2">
    <citation type="submission" date="2017-06" db="EMBL/GenBank/DDBJ databases">
        <title>WGS assembly of Brachypodium distachyon.</title>
        <authorList>
            <consortium name="The International Brachypodium Initiative"/>
            <person name="Lucas S."/>
            <person name="Harmon-Smith M."/>
            <person name="Lail K."/>
            <person name="Tice H."/>
            <person name="Grimwood J."/>
            <person name="Bruce D."/>
            <person name="Barry K."/>
            <person name="Shu S."/>
            <person name="Lindquist E."/>
            <person name="Wang M."/>
            <person name="Pitluck S."/>
            <person name="Vogel J.P."/>
            <person name="Garvin D.F."/>
            <person name="Mockler T.C."/>
            <person name="Schmutz J."/>
            <person name="Rokhsar D."/>
            <person name="Bevan M.W."/>
        </authorList>
    </citation>
    <scope>NUCLEOTIDE SEQUENCE</scope>
    <source>
        <strain evidence="5">Bd21</strain>
    </source>
</reference>
<dbReference type="PANTHER" id="PTHR26379">
    <property type="entry name" value="BTB/POZ AND MATH DOMAIN-CONTAINING PROTEIN 1"/>
    <property type="match status" value="1"/>
</dbReference>
<evidence type="ECO:0000256" key="2">
    <source>
        <dbReference type="SAM" id="MobiDB-lite"/>
    </source>
</evidence>
<dbReference type="Proteomes" id="UP000008810">
    <property type="component" value="Chromosome 5"/>
</dbReference>
<dbReference type="Gramene" id="KQJ85084">
    <property type="protein sequence ID" value="KQJ85084"/>
    <property type="gene ID" value="BRADI_5g24790v3"/>
</dbReference>
<dbReference type="AlphaFoldDB" id="A0A0Q3EFF0"/>
<dbReference type="PROSITE" id="PS50144">
    <property type="entry name" value="MATH"/>
    <property type="match status" value="1"/>
</dbReference>
<dbReference type="PANTHER" id="PTHR26379:SF284">
    <property type="entry name" value="BTB DOMAIN-CONTAINING PROTEIN"/>
    <property type="match status" value="1"/>
</dbReference>
<dbReference type="RefSeq" id="XP_010227324.1">
    <property type="nucleotide sequence ID" value="XM_010229022.2"/>
</dbReference>
<evidence type="ECO:0000313" key="6">
    <source>
        <dbReference type="EnsemblPlants" id="KQJ85084"/>
    </source>
</evidence>
<evidence type="ECO:0000259" key="3">
    <source>
        <dbReference type="PROSITE" id="PS50097"/>
    </source>
</evidence>
<dbReference type="Pfam" id="PF00651">
    <property type="entry name" value="BTB"/>
    <property type="match status" value="1"/>
</dbReference>
<dbReference type="InterPro" id="IPR045005">
    <property type="entry name" value="BPM1-6"/>
</dbReference>
<feature type="region of interest" description="Disordered" evidence="2">
    <location>
        <begin position="366"/>
        <end position="385"/>
    </location>
</feature>
<dbReference type="PROSITE" id="PS50097">
    <property type="entry name" value="BTB"/>
    <property type="match status" value="1"/>
</dbReference>
<dbReference type="Pfam" id="PF22486">
    <property type="entry name" value="MATH_2"/>
    <property type="match status" value="1"/>
</dbReference>
<dbReference type="GO" id="GO:0016567">
    <property type="term" value="P:protein ubiquitination"/>
    <property type="evidence" value="ECO:0007669"/>
    <property type="project" value="InterPro"/>
</dbReference>
<accession>A0A0Q3EFF0</accession>
<keyword evidence="7" id="KW-1185">Reference proteome</keyword>
<dbReference type="Gene3D" id="2.60.210.10">
    <property type="entry name" value="Apoptosis, Tumor Necrosis Factor Receptor Associated Protein 2, Chain A"/>
    <property type="match status" value="1"/>
</dbReference>
<dbReference type="InterPro" id="IPR011333">
    <property type="entry name" value="SKP1/BTB/POZ_sf"/>
</dbReference>
<dbReference type="EnsemblPlants" id="KQJ85084">
    <property type="protein sequence ID" value="KQJ85084"/>
    <property type="gene ID" value="BRADI_5g24790v3"/>
</dbReference>
<dbReference type="CDD" id="cd00121">
    <property type="entry name" value="MATH"/>
    <property type="match status" value="1"/>
</dbReference>
<reference evidence="5 6" key="1">
    <citation type="journal article" date="2010" name="Nature">
        <title>Genome sequencing and analysis of the model grass Brachypodium distachyon.</title>
        <authorList>
            <consortium name="International Brachypodium Initiative"/>
        </authorList>
    </citation>
    <scope>NUCLEOTIDE SEQUENCE [LARGE SCALE GENOMIC DNA]</scope>
    <source>
        <strain evidence="5">Bd21</strain>
        <strain evidence="6">cv. Bd21</strain>
    </source>
</reference>
<feature type="domain" description="MATH" evidence="4">
    <location>
        <begin position="28"/>
        <end position="159"/>
    </location>
</feature>
<gene>
    <name evidence="6" type="primary">LOC104581453</name>
    <name evidence="5" type="ORF">BRADI_5g24790v3</name>
</gene>
<dbReference type="Gene3D" id="3.30.710.10">
    <property type="entry name" value="Potassium Channel Kv1.1, Chain A"/>
    <property type="match status" value="1"/>
</dbReference>
<evidence type="ECO:0000256" key="1">
    <source>
        <dbReference type="ARBA" id="ARBA00004906"/>
    </source>
</evidence>
<dbReference type="SUPFAM" id="SSF54695">
    <property type="entry name" value="POZ domain"/>
    <property type="match status" value="1"/>
</dbReference>
<organism evidence="5">
    <name type="scientific">Brachypodium distachyon</name>
    <name type="common">Purple false brome</name>
    <name type="synonym">Trachynia distachya</name>
    <dbReference type="NCBI Taxonomy" id="15368"/>
    <lineage>
        <taxon>Eukaryota</taxon>
        <taxon>Viridiplantae</taxon>
        <taxon>Streptophyta</taxon>
        <taxon>Embryophyta</taxon>
        <taxon>Tracheophyta</taxon>
        <taxon>Spermatophyta</taxon>
        <taxon>Magnoliopsida</taxon>
        <taxon>Liliopsida</taxon>
        <taxon>Poales</taxon>
        <taxon>Poaceae</taxon>
        <taxon>BOP clade</taxon>
        <taxon>Pooideae</taxon>
        <taxon>Stipodae</taxon>
        <taxon>Brachypodieae</taxon>
        <taxon>Brachypodium</taxon>
    </lineage>
</organism>
<dbReference type="OrthoDB" id="6359816at2759"/>
<proteinExistence type="predicted"/>
<evidence type="ECO:0000313" key="7">
    <source>
        <dbReference type="Proteomes" id="UP000008810"/>
    </source>
</evidence>
<dbReference type="InterPro" id="IPR002083">
    <property type="entry name" value="MATH/TRAF_dom"/>
</dbReference>
<dbReference type="InterPro" id="IPR000210">
    <property type="entry name" value="BTB/POZ_dom"/>
</dbReference>
<reference evidence="6" key="3">
    <citation type="submission" date="2018-08" db="UniProtKB">
        <authorList>
            <consortium name="EnsemblPlants"/>
        </authorList>
    </citation>
    <scope>IDENTIFICATION</scope>
    <source>
        <strain evidence="6">cv. Bd21</strain>
    </source>
</reference>
<sequence>MGAGQSVPADAAAAAATTASVSQIEKVTSIHEFTISEYSRTRGMGIGKSVLSQCFDVDGRRWYVRFYPDGYCTADAAWVAFYAQTLYKPQLRAVRAEFSFALLNADGDPVYTRRSDRACKYDTLCNSWGIRRFIGRNQLEAAALGAVHGDDSITVRCIVTVHKDRRRSLKSRRLFNRHGLPEAPPSCHAANFMRFLATGKAPFDVRFDLGGEVFEAHRMVVAAQSPWFESLLYGHGSESRSNTVEINADTDDDDAITPAAFAGVLYYIYHDELPDEASAGPKASAWLRKKAFEFTMDLFAAADYCLMKRMKLMCAGRLCEFLGEDNVEMLVKLAELHSCEELEQACRNYAYFKGISLVPRPQIPATTAPTTGTDAVDPDAVPATG</sequence>
<evidence type="ECO:0008006" key="8">
    <source>
        <dbReference type="Google" id="ProtNLM"/>
    </source>
</evidence>
<name>A0A0Q3EFF0_BRADI</name>
<dbReference type="KEGG" id="bdi:104581453"/>
<evidence type="ECO:0000259" key="4">
    <source>
        <dbReference type="PROSITE" id="PS50144"/>
    </source>
</evidence>
<dbReference type="GeneID" id="104581453"/>
<protein>
    <recommendedName>
        <fullName evidence="8">BTB domain-containing protein</fullName>
    </recommendedName>
</protein>
<comment type="pathway">
    <text evidence="1">Protein modification; protein ubiquitination.</text>
</comment>
<dbReference type="InterPro" id="IPR008974">
    <property type="entry name" value="TRAF-like"/>
</dbReference>
<feature type="domain" description="BTB" evidence="3">
    <location>
        <begin position="203"/>
        <end position="277"/>
    </location>
</feature>
<dbReference type="EMBL" id="CM000884">
    <property type="protein sequence ID" value="KQJ85084.1"/>
    <property type="molecule type" value="Genomic_DNA"/>
</dbReference>
<evidence type="ECO:0000313" key="5">
    <source>
        <dbReference type="EMBL" id="KQJ85084.1"/>
    </source>
</evidence>